<keyword evidence="11" id="KW-0812">Transmembrane</keyword>
<proteinExistence type="inferred from homology"/>
<evidence type="ECO:0000256" key="7">
    <source>
        <dbReference type="ARBA" id="ARBA00023033"/>
    </source>
</evidence>
<keyword evidence="10 11" id="KW-0472">Membrane</keyword>
<evidence type="ECO:0000256" key="9">
    <source>
        <dbReference type="ARBA" id="ARBA00047818"/>
    </source>
</evidence>
<keyword evidence="11" id="KW-1133">Transmembrane helix</keyword>
<feature type="transmembrane region" description="Helical" evidence="11">
    <location>
        <begin position="432"/>
        <end position="453"/>
    </location>
</feature>
<dbReference type="eggNOG" id="KOG2614">
    <property type="taxonomic scope" value="Eukaryota"/>
</dbReference>
<dbReference type="PANTHER" id="PTHR46028:SF2">
    <property type="entry name" value="KYNURENINE 3-MONOOXYGENASE"/>
    <property type="match status" value="1"/>
</dbReference>
<evidence type="ECO:0000313" key="14">
    <source>
        <dbReference type="WBParaSite" id="Csp11.Scaffold629.g10353.t1"/>
    </source>
</evidence>
<evidence type="ECO:0000256" key="3">
    <source>
        <dbReference type="ARBA" id="ARBA00022642"/>
    </source>
</evidence>
<dbReference type="InterPro" id="IPR002938">
    <property type="entry name" value="FAD-bd"/>
</dbReference>
<keyword evidence="2 10" id="KW-0285">Flavoprotein</keyword>
<evidence type="ECO:0000313" key="13">
    <source>
        <dbReference type="Proteomes" id="UP000095282"/>
    </source>
</evidence>
<evidence type="ECO:0000256" key="5">
    <source>
        <dbReference type="ARBA" id="ARBA00022857"/>
    </source>
</evidence>
<evidence type="ECO:0000256" key="6">
    <source>
        <dbReference type="ARBA" id="ARBA00023002"/>
    </source>
</evidence>
<evidence type="ECO:0000256" key="1">
    <source>
        <dbReference type="ARBA" id="ARBA00001974"/>
    </source>
</evidence>
<dbReference type="HAMAP" id="MF_01971">
    <property type="entry name" value="Kynurenine_monooxygenase"/>
    <property type="match status" value="1"/>
</dbReference>
<dbReference type="InterPro" id="IPR027545">
    <property type="entry name" value="Kynurenine_monooxygenase"/>
</dbReference>
<dbReference type="GO" id="GO:0019805">
    <property type="term" value="P:quinolinate biosynthetic process"/>
    <property type="evidence" value="ECO:0007669"/>
    <property type="project" value="UniProtKB-UniRule"/>
</dbReference>
<evidence type="ECO:0000256" key="10">
    <source>
        <dbReference type="HAMAP-Rule" id="MF_03018"/>
    </source>
</evidence>
<dbReference type="GO" id="GO:0071949">
    <property type="term" value="F:FAD binding"/>
    <property type="evidence" value="ECO:0007669"/>
    <property type="project" value="InterPro"/>
</dbReference>
<dbReference type="PANTHER" id="PTHR46028">
    <property type="entry name" value="KYNURENINE 3-MONOOXYGENASE"/>
    <property type="match status" value="1"/>
</dbReference>
<dbReference type="SUPFAM" id="SSF51905">
    <property type="entry name" value="FAD/NAD(P)-binding domain"/>
    <property type="match status" value="1"/>
</dbReference>
<evidence type="ECO:0000259" key="12">
    <source>
        <dbReference type="Pfam" id="PF01494"/>
    </source>
</evidence>
<evidence type="ECO:0000256" key="4">
    <source>
        <dbReference type="ARBA" id="ARBA00022827"/>
    </source>
</evidence>
<organism evidence="13 14">
    <name type="scientific">Caenorhabditis tropicalis</name>
    <dbReference type="NCBI Taxonomy" id="1561998"/>
    <lineage>
        <taxon>Eukaryota</taxon>
        <taxon>Metazoa</taxon>
        <taxon>Ecdysozoa</taxon>
        <taxon>Nematoda</taxon>
        <taxon>Chromadorea</taxon>
        <taxon>Rhabditida</taxon>
        <taxon>Rhabditina</taxon>
        <taxon>Rhabditomorpha</taxon>
        <taxon>Rhabditoidea</taxon>
        <taxon>Rhabditidae</taxon>
        <taxon>Peloderinae</taxon>
        <taxon>Caenorhabditis</taxon>
    </lineage>
</organism>
<dbReference type="PRINTS" id="PR00420">
    <property type="entry name" value="RNGMNOXGNASE"/>
</dbReference>
<comment type="cofactor">
    <cofactor evidence="1 10">
        <name>FAD</name>
        <dbReference type="ChEBI" id="CHEBI:57692"/>
    </cofactor>
</comment>
<dbReference type="FunFam" id="3.50.50.60:FF:000129">
    <property type="entry name" value="Kynurenine 3-monooxygenase"/>
    <property type="match status" value="1"/>
</dbReference>
<dbReference type="InterPro" id="IPR036188">
    <property type="entry name" value="FAD/NAD-bd_sf"/>
</dbReference>
<accession>A0A1I7TP21</accession>
<keyword evidence="8 10" id="KW-0496">Mitochondrion</keyword>
<sequence length="461" mass="52612">MPSVVIAGAGLVGALNACFFAQKGWDVSVYEFRKDIRTMKHVQGRSINLALSQRGKSALEAVGLREYIVNQGVPMYARLVHNKDGKTFSRQPYGKPGEHIVSINRRHLNEVMITQAEKSPNVKFFFEHKVKSIDYEKKQLVVQCTSQPSRIPSFGRKPSQQENPEIHVEADLILACDGAYSAVRRSLMAIPRFDFSQEYIEHGYVELNILANNNRFAFEENVFHLWPRGHFTLIALANKDKTFTVTIFAPFTEFEKHMSTTKDVLSFFEENFPDAYKLLGKEHITETFNRVKPQPLVSIKCSPHSFFDNLVLMGDAAHAMVPFYGQGMNCGFEDCLVFSETLEEYGNDIASAVQAYSKKRVNDAHSINDLAMYNYEELKDLVNRNSYKLRKKFDTIMNMIFKNSWIPLYSMVTFTRIPYSEVIERRKKQDKVVSGILKTTSLFALIGIVAGIYSNRKVLGL</sequence>
<feature type="domain" description="FAD-binding" evidence="12">
    <location>
        <begin position="3"/>
        <end position="361"/>
    </location>
</feature>
<keyword evidence="4 10" id="KW-0274">FAD</keyword>
<dbReference type="GO" id="GO:0006569">
    <property type="term" value="P:L-tryptophan catabolic process"/>
    <property type="evidence" value="ECO:0007669"/>
    <property type="project" value="UniProtKB-UniRule"/>
</dbReference>
<reference evidence="14" key="1">
    <citation type="submission" date="2016-11" db="UniProtKB">
        <authorList>
            <consortium name="WormBaseParasite"/>
        </authorList>
    </citation>
    <scope>IDENTIFICATION</scope>
</reference>
<keyword evidence="5 10" id="KW-0521">NADP</keyword>
<dbReference type="GO" id="GO:0004502">
    <property type="term" value="F:kynurenine 3-monooxygenase activity"/>
    <property type="evidence" value="ECO:0007669"/>
    <property type="project" value="UniProtKB-UniRule"/>
</dbReference>
<dbReference type="UniPathway" id="UPA00253">
    <property type="reaction ID" value="UER00328"/>
</dbReference>
<evidence type="ECO:0000256" key="11">
    <source>
        <dbReference type="SAM" id="Phobius"/>
    </source>
</evidence>
<comment type="pathway">
    <text evidence="10">Cofactor biosynthesis; NAD(+) biosynthesis; quinolinate from L-kynurenine: step 1/3.</text>
</comment>
<keyword evidence="7 10" id="KW-0503">Monooxygenase</keyword>
<evidence type="ECO:0000256" key="8">
    <source>
        <dbReference type="ARBA" id="ARBA00023128"/>
    </source>
</evidence>
<comment type="catalytic activity">
    <reaction evidence="9 10">
        <text>L-kynurenine + NADPH + O2 + H(+) = 3-hydroxy-L-kynurenine + NADP(+) + H2O</text>
        <dbReference type="Rhea" id="RHEA:20545"/>
        <dbReference type="ChEBI" id="CHEBI:15377"/>
        <dbReference type="ChEBI" id="CHEBI:15378"/>
        <dbReference type="ChEBI" id="CHEBI:15379"/>
        <dbReference type="ChEBI" id="CHEBI:57783"/>
        <dbReference type="ChEBI" id="CHEBI:57959"/>
        <dbReference type="ChEBI" id="CHEBI:58125"/>
        <dbReference type="ChEBI" id="CHEBI:58349"/>
        <dbReference type="EC" id="1.14.13.9"/>
    </reaction>
</comment>
<dbReference type="GO" id="GO:0070189">
    <property type="term" value="P:kynurenine metabolic process"/>
    <property type="evidence" value="ECO:0007669"/>
    <property type="project" value="TreeGrafter"/>
</dbReference>
<protein>
    <recommendedName>
        <fullName evidence="10">Kynurenine 3-monooxygenase</fullName>
        <ecNumber evidence="10">1.14.13.9</ecNumber>
    </recommendedName>
    <alternativeName>
        <fullName evidence="10">Kynurenine 3-hydroxylase</fullName>
    </alternativeName>
</protein>
<dbReference type="GO" id="GO:0005741">
    <property type="term" value="C:mitochondrial outer membrane"/>
    <property type="evidence" value="ECO:0007669"/>
    <property type="project" value="TreeGrafter"/>
</dbReference>
<dbReference type="GO" id="GO:0043420">
    <property type="term" value="P:anthranilate metabolic process"/>
    <property type="evidence" value="ECO:0007669"/>
    <property type="project" value="UniProtKB-UniRule"/>
</dbReference>
<dbReference type="Proteomes" id="UP000095282">
    <property type="component" value="Unplaced"/>
</dbReference>
<evidence type="ECO:0000256" key="2">
    <source>
        <dbReference type="ARBA" id="ARBA00022630"/>
    </source>
</evidence>
<keyword evidence="6 10" id="KW-0560">Oxidoreductase</keyword>
<dbReference type="EC" id="1.14.13.9" evidence="10"/>
<comment type="similarity">
    <text evidence="10">Belongs to the aromatic-ring hydroxylase family. KMO subfamily.</text>
</comment>
<dbReference type="WBParaSite" id="Csp11.Scaffold629.g10353.t1">
    <property type="protein sequence ID" value="Csp11.Scaffold629.g10353.t1"/>
    <property type="gene ID" value="Csp11.Scaffold629.g10353"/>
</dbReference>
<dbReference type="GO" id="GO:0034354">
    <property type="term" value="P:'de novo' NAD+ biosynthetic process from L-tryptophan"/>
    <property type="evidence" value="ECO:0007669"/>
    <property type="project" value="UniProtKB-UniRule"/>
</dbReference>
<keyword evidence="13" id="KW-1185">Reference proteome</keyword>
<dbReference type="Pfam" id="PF01494">
    <property type="entry name" value="FAD_binding_3"/>
    <property type="match status" value="1"/>
</dbReference>
<comment type="function">
    <text evidence="10">Catalyzes the hydroxylation of L-kynurenine (L-Kyn) to form 3-hydroxy-L-kynurenine (L-3OHKyn). Required for synthesis of quinolinic acid.</text>
</comment>
<name>A0A1I7TP21_9PELO</name>
<dbReference type="Gene3D" id="3.50.50.60">
    <property type="entry name" value="FAD/NAD(P)-binding domain"/>
    <property type="match status" value="1"/>
</dbReference>
<dbReference type="AlphaFoldDB" id="A0A1I7TP21"/>
<keyword evidence="3 10" id="KW-0662">Pyridine nucleotide biosynthesis</keyword>
<comment type="subcellular location">
    <subcellularLocation>
        <location evidence="10">Mitochondrion</location>
    </subcellularLocation>
    <subcellularLocation>
        <location evidence="10">Membrane</location>
        <topology evidence="10">Multi-pass membrane protein</topology>
    </subcellularLocation>
</comment>
<dbReference type="STRING" id="1561998.A0A1I7TP21"/>